<dbReference type="InterPro" id="IPR036165">
    <property type="entry name" value="YefM-like_sf"/>
</dbReference>
<evidence type="ECO:0000256" key="2">
    <source>
        <dbReference type="RuleBase" id="RU362080"/>
    </source>
</evidence>
<dbReference type="Proteomes" id="UP000034154">
    <property type="component" value="Unassembled WGS sequence"/>
</dbReference>
<feature type="region of interest" description="Disordered" evidence="3">
    <location>
        <begin position="71"/>
        <end position="91"/>
    </location>
</feature>
<reference evidence="4 5" key="1">
    <citation type="journal article" date="2015" name="Nature">
        <title>rRNA introns, odd ribosomes, and small enigmatic genomes across a large radiation of phyla.</title>
        <authorList>
            <person name="Brown C.T."/>
            <person name="Hug L.A."/>
            <person name="Thomas B.C."/>
            <person name="Sharon I."/>
            <person name="Castelle C.J."/>
            <person name="Singh A."/>
            <person name="Wilkins M.J."/>
            <person name="Williams K.H."/>
            <person name="Banfield J.F."/>
        </authorList>
    </citation>
    <scope>NUCLEOTIDE SEQUENCE [LARGE SCALE GENOMIC DNA]</scope>
</reference>
<dbReference type="SUPFAM" id="SSF143120">
    <property type="entry name" value="YefM-like"/>
    <property type="match status" value="1"/>
</dbReference>
<organism evidence="4 5">
    <name type="scientific">Candidatus Uhrbacteria bacterium GW2011_GWF2_44_350</name>
    <dbReference type="NCBI Taxonomy" id="1619000"/>
    <lineage>
        <taxon>Bacteria</taxon>
        <taxon>Candidatus Uhriibacteriota</taxon>
    </lineage>
</organism>
<evidence type="ECO:0000256" key="3">
    <source>
        <dbReference type="SAM" id="MobiDB-lite"/>
    </source>
</evidence>
<evidence type="ECO:0000313" key="4">
    <source>
        <dbReference type="EMBL" id="KKT69659.1"/>
    </source>
</evidence>
<dbReference type="Gene3D" id="3.40.1620.10">
    <property type="entry name" value="YefM-like domain"/>
    <property type="match status" value="1"/>
</dbReference>
<comment type="caution">
    <text evidence="4">The sequence shown here is derived from an EMBL/GenBank/DDBJ whole genome shotgun (WGS) entry which is preliminary data.</text>
</comment>
<dbReference type="EMBL" id="LCJB01000050">
    <property type="protein sequence ID" value="KKT69659.1"/>
    <property type="molecule type" value="Genomic_DNA"/>
</dbReference>
<dbReference type="Pfam" id="PF02604">
    <property type="entry name" value="PhdYeFM_antitox"/>
    <property type="match status" value="1"/>
</dbReference>
<comment type="function">
    <text evidence="2">Antitoxin component of a type II toxin-antitoxin (TA) system.</text>
</comment>
<accession>A0A0G1MCK8</accession>
<sequence>MNNLPNIVSVRELQRGYRSVVDLAIKSHDAVVLLNNSKPEAVLLSAETYNDLVSNDYIFDEKETLRLVNQARRSHRAGKSKQLKSWGELDR</sequence>
<gene>
    <name evidence="4" type="ORF">UW63_C0050G0008</name>
</gene>
<name>A0A0G1MCK8_9BACT</name>
<dbReference type="InterPro" id="IPR006442">
    <property type="entry name" value="Antitoxin_Phd/YefM"/>
</dbReference>
<evidence type="ECO:0000256" key="1">
    <source>
        <dbReference type="ARBA" id="ARBA00009981"/>
    </source>
</evidence>
<dbReference type="AlphaFoldDB" id="A0A0G1MCK8"/>
<protein>
    <recommendedName>
        <fullName evidence="2">Antitoxin</fullName>
    </recommendedName>
</protein>
<proteinExistence type="inferred from homology"/>
<evidence type="ECO:0000313" key="5">
    <source>
        <dbReference type="Proteomes" id="UP000034154"/>
    </source>
</evidence>
<feature type="compositionally biased region" description="Basic residues" evidence="3">
    <location>
        <begin position="72"/>
        <end position="82"/>
    </location>
</feature>
<comment type="similarity">
    <text evidence="1 2">Belongs to the phD/YefM antitoxin family.</text>
</comment>